<feature type="chain" id="PRO_5040138238" evidence="1">
    <location>
        <begin position="21"/>
        <end position="662"/>
    </location>
</feature>
<dbReference type="InterPro" id="IPR003886">
    <property type="entry name" value="NIDO_dom"/>
</dbReference>
<evidence type="ECO:0000313" key="3">
    <source>
        <dbReference type="EMBL" id="KAJ8046939.1"/>
    </source>
</evidence>
<dbReference type="Proteomes" id="UP001152320">
    <property type="component" value="Chromosome 2"/>
</dbReference>
<accession>A0A9Q1CM58</accession>
<evidence type="ECO:0000313" key="4">
    <source>
        <dbReference type="Proteomes" id="UP001152320"/>
    </source>
</evidence>
<name>A0A9Q1CM58_HOLLE</name>
<dbReference type="OrthoDB" id="10473479at2759"/>
<sequence length="662" mass="73934">MKALLILVWFLTSYPSPSAASDSLFSYGQEHGDDVIVDNSKDYETIELEIPINFQGQKYQRVNVNKNGYLSLGSEPSSPQIVDHRIRLDSAKNVPQVYARKTVDSDLKKRISAVYKKRYGVVFDPEQILIATWNQVGCPGEESLKTPVTKTFSFQSVIASNQSRSFVVFAYDGLDLCEDAADTKTCTKEDGNCPDYNEVTMAHYSKEGWKNAAMLQQIGDNVPSSSHQFFQLQISNGRCLSLSYQGGLLSECTDENGGLSARTVFRVSGVPQYQQIDLFGTGQCLDREHCHSSTSNLRYSDCDHCGAIHWDLRSDGTLREDAGNNCIYVVESTNTAAVHHSTDGCTPFNIVILGDSVLLKSISHGDCLEGSIFQNCGEAPRFFIDGLPGYYQIQDPKTKSCLDREHCHSSTSNIRLYNYNHCGAIHWSIVGTQVGEDGMKNCVNRDGSVSAIMEHCSDSWEQMAFEVVQSSSTKASIPTGSFLPLPVVKNYVKTLSSIQPRGIKLSKNTYDESATLEIVHFLPLPMRFSVITIATTYNVQFWVAQIKTEVAFSNDLVPRGLFEKVISNIDVIKDFSLRYGAVDSSNQAFGEEEGLQSLFVTNTVSQPSVQVPYDRSLLQNLRDAFNKEKLWDHPPSVKTNTYKQSYYTFSSNTPYRALYWQK</sequence>
<keyword evidence="1" id="KW-0732">Signal</keyword>
<keyword evidence="4" id="KW-1185">Reference proteome</keyword>
<dbReference type="InterPro" id="IPR035992">
    <property type="entry name" value="Ricin_B-like_lectins"/>
</dbReference>
<dbReference type="Pfam" id="PF06119">
    <property type="entry name" value="NIDO"/>
    <property type="match status" value="1"/>
</dbReference>
<gene>
    <name evidence="3" type="ORF">HOLleu_05785</name>
</gene>
<reference evidence="3" key="1">
    <citation type="submission" date="2021-10" db="EMBL/GenBank/DDBJ databases">
        <title>Tropical sea cucumber genome reveals ecological adaptation and Cuvierian tubules defense mechanism.</title>
        <authorList>
            <person name="Chen T."/>
        </authorList>
    </citation>
    <scope>NUCLEOTIDE SEQUENCE</scope>
    <source>
        <strain evidence="3">Nanhai2018</strain>
        <tissue evidence="3">Muscle</tissue>
    </source>
</reference>
<dbReference type="Gene3D" id="2.80.10.50">
    <property type="match status" value="1"/>
</dbReference>
<dbReference type="GO" id="GO:0007160">
    <property type="term" value="P:cell-matrix adhesion"/>
    <property type="evidence" value="ECO:0007669"/>
    <property type="project" value="InterPro"/>
</dbReference>
<dbReference type="EMBL" id="JAIZAY010000002">
    <property type="protein sequence ID" value="KAJ8046939.1"/>
    <property type="molecule type" value="Genomic_DNA"/>
</dbReference>
<comment type="caution">
    <text evidence="3">The sequence shown here is derived from an EMBL/GenBank/DDBJ whole genome shotgun (WGS) entry which is preliminary data.</text>
</comment>
<proteinExistence type="predicted"/>
<evidence type="ECO:0000256" key="1">
    <source>
        <dbReference type="SAM" id="SignalP"/>
    </source>
</evidence>
<feature type="domain" description="NIDO" evidence="2">
    <location>
        <begin position="81"/>
        <end position="180"/>
    </location>
</feature>
<evidence type="ECO:0000259" key="2">
    <source>
        <dbReference type="Pfam" id="PF06119"/>
    </source>
</evidence>
<dbReference type="AlphaFoldDB" id="A0A9Q1CM58"/>
<dbReference type="SUPFAM" id="SSF50370">
    <property type="entry name" value="Ricin B-like lectins"/>
    <property type="match status" value="1"/>
</dbReference>
<feature type="signal peptide" evidence="1">
    <location>
        <begin position="1"/>
        <end position="20"/>
    </location>
</feature>
<protein>
    <submittedName>
        <fullName evidence="3">Nidogen-2</fullName>
    </submittedName>
</protein>
<organism evidence="3 4">
    <name type="scientific">Holothuria leucospilota</name>
    <name type="common">Black long sea cucumber</name>
    <name type="synonym">Mertensiothuria leucospilota</name>
    <dbReference type="NCBI Taxonomy" id="206669"/>
    <lineage>
        <taxon>Eukaryota</taxon>
        <taxon>Metazoa</taxon>
        <taxon>Echinodermata</taxon>
        <taxon>Eleutherozoa</taxon>
        <taxon>Echinozoa</taxon>
        <taxon>Holothuroidea</taxon>
        <taxon>Aspidochirotacea</taxon>
        <taxon>Aspidochirotida</taxon>
        <taxon>Holothuriidae</taxon>
        <taxon>Holothuria</taxon>
    </lineage>
</organism>